<gene>
    <name evidence="1" type="ORF">BJ684DRAFT_17634</name>
</gene>
<protein>
    <submittedName>
        <fullName evidence="1">Uncharacterized protein</fullName>
    </submittedName>
</protein>
<feature type="non-terminal residue" evidence="1">
    <location>
        <position position="1"/>
    </location>
</feature>
<reference evidence="2" key="1">
    <citation type="journal article" date="2018" name="Nat. Microbiol.">
        <title>Leveraging single-cell genomics to expand the fungal tree of life.</title>
        <authorList>
            <person name="Ahrendt S.R."/>
            <person name="Quandt C.A."/>
            <person name="Ciobanu D."/>
            <person name="Clum A."/>
            <person name="Salamov A."/>
            <person name="Andreopoulos B."/>
            <person name="Cheng J.F."/>
            <person name="Woyke T."/>
            <person name="Pelin A."/>
            <person name="Henrissat B."/>
            <person name="Reynolds N.K."/>
            <person name="Benny G.L."/>
            <person name="Smith M.E."/>
            <person name="James T.Y."/>
            <person name="Grigoriev I.V."/>
        </authorList>
    </citation>
    <scope>NUCLEOTIDE SEQUENCE [LARGE SCALE GENOMIC DNA]</scope>
</reference>
<dbReference type="AlphaFoldDB" id="A0A4P9Y172"/>
<proteinExistence type="predicted"/>
<sequence length="117" mass="13599">CRDLWYGRLKGVCQHQGFKPTFSTSDAQHLILGIYDQGCDLEKDIRWSEVMPKTATQWGYTQLIQHWYRLRNSVPDWRAKSLDEILESLIKEYEEKTNEEGEEGESPAFEAAVMASL</sequence>
<dbReference type="Proteomes" id="UP000267251">
    <property type="component" value="Unassembled WGS sequence"/>
</dbReference>
<accession>A0A4P9Y172</accession>
<dbReference type="EMBL" id="KZ988640">
    <property type="protein sequence ID" value="RKP11811.1"/>
    <property type="molecule type" value="Genomic_DNA"/>
</dbReference>
<evidence type="ECO:0000313" key="2">
    <source>
        <dbReference type="Proteomes" id="UP000267251"/>
    </source>
</evidence>
<keyword evidence="2" id="KW-1185">Reference proteome</keyword>
<evidence type="ECO:0000313" key="1">
    <source>
        <dbReference type="EMBL" id="RKP11811.1"/>
    </source>
</evidence>
<organism evidence="1 2">
    <name type="scientific">Piptocephalis cylindrospora</name>
    <dbReference type="NCBI Taxonomy" id="1907219"/>
    <lineage>
        <taxon>Eukaryota</taxon>
        <taxon>Fungi</taxon>
        <taxon>Fungi incertae sedis</taxon>
        <taxon>Zoopagomycota</taxon>
        <taxon>Zoopagomycotina</taxon>
        <taxon>Zoopagomycetes</taxon>
        <taxon>Zoopagales</taxon>
        <taxon>Piptocephalidaceae</taxon>
        <taxon>Piptocephalis</taxon>
    </lineage>
</organism>
<name>A0A4P9Y172_9FUNG</name>